<dbReference type="AlphaFoldDB" id="A0A517QHU6"/>
<dbReference type="EC" id="5.2.1.8" evidence="6"/>
<organism evidence="9 10">
    <name type="scientific">Thalassoglobus polymorphus</name>
    <dbReference type="NCBI Taxonomy" id="2527994"/>
    <lineage>
        <taxon>Bacteria</taxon>
        <taxon>Pseudomonadati</taxon>
        <taxon>Planctomycetota</taxon>
        <taxon>Planctomycetia</taxon>
        <taxon>Planctomycetales</taxon>
        <taxon>Planctomycetaceae</taxon>
        <taxon>Thalassoglobus</taxon>
    </lineage>
</organism>
<feature type="domain" description="PPIase FKBP-type" evidence="8">
    <location>
        <begin position="83"/>
        <end position="168"/>
    </location>
</feature>
<keyword evidence="3 5" id="KW-0697">Rotamase</keyword>
<gene>
    <name evidence="9" type="ORF">Mal48_04310</name>
</gene>
<dbReference type="PROSITE" id="PS50059">
    <property type="entry name" value="FKBP_PPIASE"/>
    <property type="match status" value="1"/>
</dbReference>
<evidence type="ECO:0000259" key="8">
    <source>
        <dbReference type="PROSITE" id="PS50059"/>
    </source>
</evidence>
<comment type="catalytic activity">
    <reaction evidence="1 5 6">
        <text>[protein]-peptidylproline (omega=180) = [protein]-peptidylproline (omega=0)</text>
        <dbReference type="Rhea" id="RHEA:16237"/>
        <dbReference type="Rhea" id="RHEA-COMP:10747"/>
        <dbReference type="Rhea" id="RHEA-COMP:10748"/>
        <dbReference type="ChEBI" id="CHEBI:83833"/>
        <dbReference type="ChEBI" id="CHEBI:83834"/>
        <dbReference type="EC" id="5.2.1.8"/>
    </reaction>
</comment>
<dbReference type="KEGG" id="tpol:Mal48_04310"/>
<dbReference type="Gene3D" id="3.10.50.40">
    <property type="match status" value="1"/>
</dbReference>
<dbReference type="PANTHER" id="PTHR43811">
    <property type="entry name" value="FKBP-TYPE PEPTIDYL-PROLYL CIS-TRANS ISOMERASE FKPA"/>
    <property type="match status" value="1"/>
</dbReference>
<evidence type="ECO:0000256" key="7">
    <source>
        <dbReference type="SAM" id="SignalP"/>
    </source>
</evidence>
<dbReference type="InterPro" id="IPR046357">
    <property type="entry name" value="PPIase_dom_sf"/>
</dbReference>
<evidence type="ECO:0000256" key="1">
    <source>
        <dbReference type="ARBA" id="ARBA00000971"/>
    </source>
</evidence>
<dbReference type="Pfam" id="PF00254">
    <property type="entry name" value="FKBP_C"/>
    <property type="match status" value="1"/>
</dbReference>
<keyword evidence="4 5" id="KW-0413">Isomerase</keyword>
<dbReference type="InterPro" id="IPR001179">
    <property type="entry name" value="PPIase_FKBP_dom"/>
</dbReference>
<keyword evidence="7" id="KW-0732">Signal</keyword>
<dbReference type="PANTHER" id="PTHR43811:SF19">
    <property type="entry name" value="39 KDA FK506-BINDING NUCLEAR PROTEIN"/>
    <property type="match status" value="1"/>
</dbReference>
<evidence type="ECO:0000256" key="4">
    <source>
        <dbReference type="ARBA" id="ARBA00023235"/>
    </source>
</evidence>
<evidence type="ECO:0000256" key="3">
    <source>
        <dbReference type="ARBA" id="ARBA00023110"/>
    </source>
</evidence>
<feature type="signal peptide" evidence="7">
    <location>
        <begin position="1"/>
        <end position="18"/>
    </location>
</feature>
<keyword evidence="10" id="KW-1185">Reference proteome</keyword>
<dbReference type="GO" id="GO:0003755">
    <property type="term" value="F:peptidyl-prolyl cis-trans isomerase activity"/>
    <property type="evidence" value="ECO:0007669"/>
    <property type="project" value="UniProtKB-UniRule"/>
</dbReference>
<evidence type="ECO:0000256" key="5">
    <source>
        <dbReference type="PROSITE-ProRule" id="PRU00277"/>
    </source>
</evidence>
<accession>A0A517QHU6</accession>
<dbReference type="SUPFAM" id="SSF54534">
    <property type="entry name" value="FKBP-like"/>
    <property type="match status" value="1"/>
</dbReference>
<dbReference type="FunFam" id="3.10.50.40:FF:000006">
    <property type="entry name" value="Peptidyl-prolyl cis-trans isomerase"/>
    <property type="match status" value="1"/>
</dbReference>
<evidence type="ECO:0000313" key="10">
    <source>
        <dbReference type="Proteomes" id="UP000315724"/>
    </source>
</evidence>
<evidence type="ECO:0000313" key="9">
    <source>
        <dbReference type="EMBL" id="QDT31199.1"/>
    </source>
</evidence>
<evidence type="ECO:0000256" key="2">
    <source>
        <dbReference type="ARBA" id="ARBA00006577"/>
    </source>
</evidence>
<dbReference type="OrthoDB" id="280278at2"/>
<comment type="similarity">
    <text evidence="2 6">Belongs to the FKBP-type PPIase family.</text>
</comment>
<dbReference type="Proteomes" id="UP000315724">
    <property type="component" value="Chromosome"/>
</dbReference>
<protein>
    <recommendedName>
        <fullName evidence="6">Peptidyl-prolyl cis-trans isomerase</fullName>
        <ecNumber evidence="6">5.2.1.8</ecNumber>
    </recommendedName>
</protein>
<dbReference type="RefSeq" id="WP_145195599.1">
    <property type="nucleotide sequence ID" value="NZ_CP036267.1"/>
</dbReference>
<evidence type="ECO:0000256" key="6">
    <source>
        <dbReference type="RuleBase" id="RU003915"/>
    </source>
</evidence>
<feature type="chain" id="PRO_5021885418" description="Peptidyl-prolyl cis-trans isomerase" evidence="7">
    <location>
        <begin position="19"/>
        <end position="168"/>
    </location>
</feature>
<sequence length="168" mass="18091" precursor="true">MKICWGLLSVVFCCGCIAGPDDFTSASSTEADSSQIAAQNAESSEIVQTANVKIEGNADFRTTSSGLKYRVIRTGKGRKPNKNSTVTCHYRGWLDNGKEFDSSYGKKAATFPLNGVIQGWTEGLQLIQEGGKIELEIPSELGYGAKGQPPIIPGGATLHFEVELFKVR</sequence>
<reference evidence="9 10" key="1">
    <citation type="submission" date="2019-02" db="EMBL/GenBank/DDBJ databases">
        <title>Deep-cultivation of Planctomycetes and their phenomic and genomic characterization uncovers novel biology.</title>
        <authorList>
            <person name="Wiegand S."/>
            <person name="Jogler M."/>
            <person name="Boedeker C."/>
            <person name="Pinto D."/>
            <person name="Vollmers J."/>
            <person name="Rivas-Marin E."/>
            <person name="Kohn T."/>
            <person name="Peeters S.H."/>
            <person name="Heuer A."/>
            <person name="Rast P."/>
            <person name="Oberbeckmann S."/>
            <person name="Bunk B."/>
            <person name="Jeske O."/>
            <person name="Meyerdierks A."/>
            <person name="Storesund J.E."/>
            <person name="Kallscheuer N."/>
            <person name="Luecker S."/>
            <person name="Lage O.M."/>
            <person name="Pohl T."/>
            <person name="Merkel B.J."/>
            <person name="Hornburger P."/>
            <person name="Mueller R.-W."/>
            <person name="Bruemmer F."/>
            <person name="Labrenz M."/>
            <person name="Spormann A.M."/>
            <person name="Op den Camp H."/>
            <person name="Overmann J."/>
            <person name="Amann R."/>
            <person name="Jetten M.S.M."/>
            <person name="Mascher T."/>
            <person name="Medema M.H."/>
            <person name="Devos D.P."/>
            <person name="Kaster A.-K."/>
            <person name="Ovreas L."/>
            <person name="Rohde M."/>
            <person name="Galperin M.Y."/>
            <person name="Jogler C."/>
        </authorList>
    </citation>
    <scope>NUCLEOTIDE SEQUENCE [LARGE SCALE GENOMIC DNA]</scope>
    <source>
        <strain evidence="9 10">Mal48</strain>
    </source>
</reference>
<proteinExistence type="inferred from homology"/>
<name>A0A517QHU6_9PLAN</name>
<dbReference type="EMBL" id="CP036267">
    <property type="protein sequence ID" value="QDT31199.1"/>
    <property type="molecule type" value="Genomic_DNA"/>
</dbReference>